<protein>
    <recommendedName>
        <fullName evidence="3">Mobilization protein</fullName>
    </recommendedName>
</protein>
<dbReference type="AlphaFoldDB" id="A0A2T7FSV3"/>
<evidence type="ECO:0000313" key="1">
    <source>
        <dbReference type="EMBL" id="PVA05249.1"/>
    </source>
</evidence>
<name>A0A2T7FSV3_9RHOB</name>
<comment type="caution">
    <text evidence="1">The sequence shown here is derived from an EMBL/GenBank/DDBJ whole genome shotgun (WGS) entry which is preliminary data.</text>
</comment>
<evidence type="ECO:0008006" key="3">
    <source>
        <dbReference type="Google" id="ProtNLM"/>
    </source>
</evidence>
<accession>A0A2T7FSV3</accession>
<gene>
    <name evidence="1" type="ORF">DC363_16255</name>
</gene>
<proteinExistence type="predicted"/>
<dbReference type="Proteomes" id="UP000244817">
    <property type="component" value="Unassembled WGS sequence"/>
</dbReference>
<dbReference type="RefSeq" id="WP_108642217.1">
    <property type="nucleotide sequence ID" value="NZ_QCYG01000013.1"/>
</dbReference>
<evidence type="ECO:0000313" key="2">
    <source>
        <dbReference type="Proteomes" id="UP000244817"/>
    </source>
</evidence>
<keyword evidence="2" id="KW-1185">Reference proteome</keyword>
<organism evidence="1 2">
    <name type="scientific">Thalassorhabdomicrobium marinisediminis</name>
    <dbReference type="NCBI Taxonomy" id="2170577"/>
    <lineage>
        <taxon>Bacteria</taxon>
        <taxon>Pseudomonadati</taxon>
        <taxon>Pseudomonadota</taxon>
        <taxon>Alphaproteobacteria</taxon>
        <taxon>Rhodobacterales</taxon>
        <taxon>Paracoccaceae</taxon>
        <taxon>Thalassorhabdomicrobium</taxon>
    </lineage>
</organism>
<dbReference type="EMBL" id="QCYG01000013">
    <property type="protein sequence ID" value="PVA05249.1"/>
    <property type="molecule type" value="Genomic_DNA"/>
</dbReference>
<reference evidence="1 2" key="1">
    <citation type="submission" date="2018-04" db="EMBL/GenBank/DDBJ databases">
        <title>Pelagivirga bohaiensis gen. nov., sp. nov., a bacterium isolated from the Bohai Sea.</title>
        <authorList>
            <person name="Ji X."/>
        </authorList>
    </citation>
    <scope>NUCLEOTIDE SEQUENCE [LARGE SCALE GENOMIC DNA]</scope>
    <source>
        <strain evidence="1 2">BH-SD16</strain>
    </source>
</reference>
<sequence>MPKRETPWKIYPTAEQKAAITAGQTAARYSTRSAYIIDCVLEEPSADLSRIAAQVGRLGLLANEILGEDESYNRRLAGRRADKAVRKIIEACDAITDRLREE</sequence>